<dbReference type="AlphaFoldDB" id="A0A553P675"/>
<feature type="transmembrane region" description="Helical" evidence="12">
    <location>
        <begin position="634"/>
        <end position="656"/>
    </location>
</feature>
<dbReference type="PANTHER" id="PTHR21522">
    <property type="entry name" value="PROTON CHANNEL OTOP"/>
    <property type="match status" value="1"/>
</dbReference>
<evidence type="ECO:0000256" key="1">
    <source>
        <dbReference type="ARBA" id="ARBA00004651"/>
    </source>
</evidence>
<reference evidence="13 14" key="1">
    <citation type="journal article" date="2018" name="Nat. Ecol. Evol.">
        <title>Genomic signatures of mitonuclear coevolution across populations of Tigriopus californicus.</title>
        <authorList>
            <person name="Barreto F.S."/>
            <person name="Watson E.T."/>
            <person name="Lima T.G."/>
            <person name="Willett C.S."/>
            <person name="Edmands S."/>
            <person name="Li W."/>
            <person name="Burton R.S."/>
        </authorList>
    </citation>
    <scope>NUCLEOTIDE SEQUENCE [LARGE SCALE GENOMIC DNA]</scope>
    <source>
        <strain evidence="13 14">San Diego</strain>
    </source>
</reference>
<feature type="transmembrane region" description="Helical" evidence="12">
    <location>
        <begin position="223"/>
        <end position="241"/>
    </location>
</feature>
<dbReference type="OMA" id="VFFFWKY"/>
<evidence type="ECO:0000256" key="11">
    <source>
        <dbReference type="SAM" id="MobiDB-lite"/>
    </source>
</evidence>
<dbReference type="Pfam" id="PF03189">
    <property type="entry name" value="Otopetrin"/>
    <property type="match status" value="1"/>
</dbReference>
<feature type="compositionally biased region" description="Polar residues" evidence="11">
    <location>
        <begin position="15"/>
        <end position="24"/>
    </location>
</feature>
<keyword evidence="14" id="KW-1185">Reference proteome</keyword>
<feature type="transmembrane region" description="Helical" evidence="12">
    <location>
        <begin position="186"/>
        <end position="208"/>
    </location>
</feature>
<evidence type="ECO:0000256" key="7">
    <source>
        <dbReference type="ARBA" id="ARBA00022989"/>
    </source>
</evidence>
<dbReference type="InterPro" id="IPR004878">
    <property type="entry name" value="Otopetrin"/>
</dbReference>
<evidence type="ECO:0000313" key="14">
    <source>
        <dbReference type="Proteomes" id="UP000318571"/>
    </source>
</evidence>
<dbReference type="PANTHER" id="PTHR21522:SF58">
    <property type="entry name" value="AGAP000074-PA"/>
    <property type="match status" value="1"/>
</dbReference>
<keyword evidence="9 12" id="KW-0472">Membrane</keyword>
<evidence type="ECO:0000256" key="12">
    <source>
        <dbReference type="SAM" id="Phobius"/>
    </source>
</evidence>
<comment type="subcellular location">
    <subcellularLocation>
        <location evidence="1">Cell membrane</location>
        <topology evidence="1">Multi-pass membrane protein</topology>
    </subcellularLocation>
</comment>
<feature type="transmembrane region" description="Helical" evidence="12">
    <location>
        <begin position="533"/>
        <end position="554"/>
    </location>
</feature>
<proteinExistence type="inferred from homology"/>
<sequence>MEEDKHMKLHPTAVGQGSTRGKTFTSRKESIINAFPIYGSPAKGDQSPGVRGKGDSGDKFEFPEKEDSVDINPSNSTNEEPITPKSKNSVPSTLQPYLKVAQDHAFDKFNKSPRSIRKVSISKKYGEMELTLDLNDGGGDFKSVDSTVSLDLADNHSTHQMEIEEYPTQYVEEPMTRKTAAFWEHFSVISSIIYAVGVFIVGFIFYVGDIFVDSRGPQFWTEYFNIFLSTLGIVWLIWLMVDVNLHLRMIDEEDRETPINVKKVITNDNGTMTFVTKSKNLQLFYAFASGRHTGSVFLKIGATLFCLGHLVFTGLKFARQNIADLVYCLVNGVYSFLLLYILFKYSNVIVNKSRVLARFAFMHCIAASLCFWIFTIVQETVDTIVSKEYFPTKTKCYSDDKSPTFFGNWRDADDGVAVLCYKVNNTCGETRESQGLDFDVECKLSEMCECADNNDIAKYIFQLGPYLYPFSIEFNILIVGVLYVMWSNIGNITHNPHETLTSPRNSLFLNTPDNQLNDSMFVVADCHSTHTGIFVGLCYFIITLIGLILFFILIGSTDCDLVSVGITINDSVESVLLAFLIIATVWAYWRMGHLDVNPNAVSFLDDLLLVICIPSFFLYFMVSLLPIFEGSNTSYGTLLTNVFMIIQVCIQTPMIVDGLRRCSERENDQRRKPGRNLLTFLIIGNIAIYIWETMEVKGTAYQQSRKDFYGNTLWTLLSHLTLPLCIFYRFHASVALVDIWNGAYAPPEEGH</sequence>
<keyword evidence="8" id="KW-0406">Ion transport</keyword>
<keyword evidence="10" id="KW-0407">Ion channel</keyword>
<keyword evidence="3" id="KW-0813">Transport</keyword>
<comment type="similarity">
    <text evidence="2">Belongs to the otopetrin family.</text>
</comment>
<feature type="region of interest" description="Disordered" evidence="11">
    <location>
        <begin position="1"/>
        <end position="91"/>
    </location>
</feature>
<feature type="non-terminal residue" evidence="13">
    <location>
        <position position="751"/>
    </location>
</feature>
<feature type="transmembrane region" description="Helical" evidence="12">
    <location>
        <begin position="296"/>
        <end position="318"/>
    </location>
</feature>
<keyword evidence="4" id="KW-1003">Cell membrane</keyword>
<evidence type="ECO:0000256" key="3">
    <source>
        <dbReference type="ARBA" id="ARBA00022448"/>
    </source>
</evidence>
<name>A0A553P675_TIGCA</name>
<feature type="compositionally biased region" description="Polar residues" evidence="11">
    <location>
        <begin position="71"/>
        <end position="91"/>
    </location>
</feature>
<feature type="transmembrane region" description="Helical" evidence="12">
    <location>
        <begin position="712"/>
        <end position="730"/>
    </location>
</feature>
<feature type="transmembrane region" description="Helical" evidence="12">
    <location>
        <begin position="574"/>
        <end position="591"/>
    </location>
</feature>
<feature type="transmembrane region" description="Helical" evidence="12">
    <location>
        <begin position="355"/>
        <end position="377"/>
    </location>
</feature>
<keyword evidence="5 12" id="KW-0812">Transmembrane</keyword>
<feature type="transmembrane region" description="Helical" evidence="12">
    <location>
        <begin position="466"/>
        <end position="486"/>
    </location>
</feature>
<evidence type="ECO:0000256" key="8">
    <source>
        <dbReference type="ARBA" id="ARBA00023065"/>
    </source>
</evidence>
<evidence type="ECO:0000256" key="6">
    <source>
        <dbReference type="ARBA" id="ARBA00022781"/>
    </source>
</evidence>
<gene>
    <name evidence="13" type="ORF">TCAL_00941</name>
</gene>
<organism evidence="13 14">
    <name type="scientific">Tigriopus californicus</name>
    <name type="common">Marine copepod</name>
    <dbReference type="NCBI Taxonomy" id="6832"/>
    <lineage>
        <taxon>Eukaryota</taxon>
        <taxon>Metazoa</taxon>
        <taxon>Ecdysozoa</taxon>
        <taxon>Arthropoda</taxon>
        <taxon>Crustacea</taxon>
        <taxon>Multicrustacea</taxon>
        <taxon>Hexanauplia</taxon>
        <taxon>Copepoda</taxon>
        <taxon>Harpacticoida</taxon>
        <taxon>Harpacticidae</taxon>
        <taxon>Tigriopus</taxon>
    </lineage>
</organism>
<dbReference type="GO" id="GO:0015252">
    <property type="term" value="F:proton channel activity"/>
    <property type="evidence" value="ECO:0007669"/>
    <property type="project" value="InterPro"/>
</dbReference>
<keyword evidence="7 12" id="KW-1133">Transmembrane helix</keyword>
<dbReference type="GO" id="GO:0005886">
    <property type="term" value="C:plasma membrane"/>
    <property type="evidence" value="ECO:0007669"/>
    <property type="project" value="UniProtKB-SubCell"/>
</dbReference>
<evidence type="ECO:0000313" key="13">
    <source>
        <dbReference type="EMBL" id="TRY73189.1"/>
    </source>
</evidence>
<feature type="transmembrane region" description="Helical" evidence="12">
    <location>
        <begin position="324"/>
        <end position="343"/>
    </location>
</feature>
<evidence type="ECO:0000256" key="9">
    <source>
        <dbReference type="ARBA" id="ARBA00023136"/>
    </source>
</evidence>
<feature type="transmembrane region" description="Helical" evidence="12">
    <location>
        <begin position="676"/>
        <end position="692"/>
    </location>
</feature>
<dbReference type="EMBL" id="VCGU01000007">
    <property type="protein sequence ID" value="TRY73189.1"/>
    <property type="molecule type" value="Genomic_DNA"/>
</dbReference>
<keyword evidence="6" id="KW-0375">Hydrogen ion transport</keyword>
<evidence type="ECO:0000256" key="4">
    <source>
        <dbReference type="ARBA" id="ARBA00022475"/>
    </source>
</evidence>
<feature type="transmembrane region" description="Helical" evidence="12">
    <location>
        <begin position="603"/>
        <end position="628"/>
    </location>
</feature>
<protein>
    <submittedName>
        <fullName evidence="13">Uncharacterized protein</fullName>
    </submittedName>
</protein>
<evidence type="ECO:0000256" key="2">
    <source>
        <dbReference type="ARBA" id="ARBA00006513"/>
    </source>
</evidence>
<dbReference type="Proteomes" id="UP000318571">
    <property type="component" value="Chromosome 3"/>
</dbReference>
<evidence type="ECO:0000256" key="5">
    <source>
        <dbReference type="ARBA" id="ARBA00022692"/>
    </source>
</evidence>
<comment type="caution">
    <text evidence="13">The sequence shown here is derived from an EMBL/GenBank/DDBJ whole genome shotgun (WGS) entry which is preliminary data.</text>
</comment>
<evidence type="ECO:0000256" key="10">
    <source>
        <dbReference type="ARBA" id="ARBA00023303"/>
    </source>
</evidence>
<feature type="compositionally biased region" description="Basic and acidic residues" evidence="11">
    <location>
        <begin position="52"/>
        <end position="68"/>
    </location>
</feature>
<accession>A0A553P675</accession>